<sequence length="58" mass="6934">MKSIKFSPQNYPLKKQAELYKHLFGGIEFKGTWEKEALGFNRYFSFESVEAFKLMVFF</sequence>
<dbReference type="Proteomes" id="UP001310022">
    <property type="component" value="Unassembled WGS sequence"/>
</dbReference>
<name>A0AAN4W097_9BACT</name>
<protein>
    <submittedName>
        <fullName evidence="1">Uncharacterized protein</fullName>
    </submittedName>
</protein>
<dbReference type="RefSeq" id="WP_338238239.1">
    <property type="nucleotide sequence ID" value="NZ_BQKE01000002.1"/>
</dbReference>
<accession>A0AAN4W097</accession>
<proteinExistence type="predicted"/>
<dbReference type="AlphaFoldDB" id="A0AAN4W097"/>
<evidence type="ECO:0000313" key="2">
    <source>
        <dbReference type="Proteomes" id="UP001310022"/>
    </source>
</evidence>
<keyword evidence="2" id="KW-1185">Reference proteome</keyword>
<gene>
    <name evidence="1" type="ORF">PEDI_35750</name>
</gene>
<dbReference type="EMBL" id="BQKE01000002">
    <property type="protein sequence ID" value="GJM63023.1"/>
    <property type="molecule type" value="Genomic_DNA"/>
</dbReference>
<organism evidence="1 2">
    <name type="scientific">Persicobacter diffluens</name>
    <dbReference type="NCBI Taxonomy" id="981"/>
    <lineage>
        <taxon>Bacteria</taxon>
        <taxon>Pseudomonadati</taxon>
        <taxon>Bacteroidota</taxon>
        <taxon>Cytophagia</taxon>
        <taxon>Cytophagales</taxon>
        <taxon>Persicobacteraceae</taxon>
        <taxon>Persicobacter</taxon>
    </lineage>
</organism>
<reference evidence="1 2" key="1">
    <citation type="submission" date="2021-12" db="EMBL/GenBank/DDBJ databases">
        <title>Genome sequencing of bacteria with rrn-lacking chromosome and rrn-plasmid.</title>
        <authorList>
            <person name="Anda M."/>
            <person name="Iwasaki W."/>
        </authorList>
    </citation>
    <scope>NUCLEOTIDE SEQUENCE [LARGE SCALE GENOMIC DNA]</scope>
    <source>
        <strain evidence="1 2">NBRC 15940</strain>
    </source>
</reference>
<evidence type="ECO:0000313" key="1">
    <source>
        <dbReference type="EMBL" id="GJM63023.1"/>
    </source>
</evidence>
<comment type="caution">
    <text evidence="1">The sequence shown here is derived from an EMBL/GenBank/DDBJ whole genome shotgun (WGS) entry which is preliminary data.</text>
</comment>